<dbReference type="PANTHER" id="PTHR16125">
    <property type="entry name" value="TRANSMEMBRANE PROTEIN 74"/>
    <property type="match status" value="1"/>
</dbReference>
<feature type="region of interest" description="Disordered" evidence="1">
    <location>
        <begin position="1"/>
        <end position="28"/>
    </location>
</feature>
<keyword evidence="2" id="KW-0472">Membrane</keyword>
<reference evidence="3" key="5">
    <citation type="submission" date="2025-09" db="UniProtKB">
        <authorList>
            <consortium name="Ensembl"/>
        </authorList>
    </citation>
    <scope>IDENTIFICATION</scope>
</reference>
<evidence type="ECO:0000313" key="3">
    <source>
        <dbReference type="Ensembl" id="ENSCMIP00000004917.1"/>
    </source>
</evidence>
<dbReference type="InParanoid" id="A0A4W3GP33"/>
<reference evidence="4" key="2">
    <citation type="journal article" date="2007" name="PLoS Biol.">
        <title>Survey sequencing and comparative analysis of the elephant shark (Callorhinchus milii) genome.</title>
        <authorList>
            <person name="Venkatesh B."/>
            <person name="Kirkness E.F."/>
            <person name="Loh Y.H."/>
            <person name="Halpern A.L."/>
            <person name="Lee A.P."/>
            <person name="Johnson J."/>
            <person name="Dandona N."/>
            <person name="Viswanathan L.D."/>
            <person name="Tay A."/>
            <person name="Venter J.C."/>
            <person name="Strausberg R.L."/>
            <person name="Brenner S."/>
        </authorList>
    </citation>
    <scope>NUCLEOTIDE SEQUENCE [LARGE SCALE GENOMIC DNA]</scope>
</reference>
<dbReference type="GeneTree" id="ENSGT00530000063880"/>
<keyword evidence="2" id="KW-1133">Transmembrane helix</keyword>
<accession>A0A4W3GP33</accession>
<reference evidence="4" key="1">
    <citation type="journal article" date="2006" name="Science">
        <title>Ancient noncoding elements conserved in the human genome.</title>
        <authorList>
            <person name="Venkatesh B."/>
            <person name="Kirkness E.F."/>
            <person name="Loh Y.H."/>
            <person name="Halpern A.L."/>
            <person name="Lee A.P."/>
            <person name="Johnson J."/>
            <person name="Dandona N."/>
            <person name="Viswanathan L.D."/>
            <person name="Tay A."/>
            <person name="Venter J.C."/>
            <person name="Strausberg R.L."/>
            <person name="Brenner S."/>
        </authorList>
    </citation>
    <scope>NUCLEOTIDE SEQUENCE [LARGE SCALE GENOMIC DNA]</scope>
</reference>
<reference evidence="3" key="4">
    <citation type="submission" date="2025-08" db="UniProtKB">
        <authorList>
            <consortium name="Ensembl"/>
        </authorList>
    </citation>
    <scope>IDENTIFICATION</scope>
</reference>
<proteinExistence type="predicted"/>
<feature type="transmembrane region" description="Helical" evidence="2">
    <location>
        <begin position="86"/>
        <end position="108"/>
    </location>
</feature>
<evidence type="ECO:0000256" key="2">
    <source>
        <dbReference type="SAM" id="Phobius"/>
    </source>
</evidence>
<sequence length="225" mass="24686">MESAECSYRVPVTGTERPGSGEQETSFSHRTESLSINLLSSVSTDCALPAAQALGSQPCRVAITEHLSPGSEEERAAEPRAQPVDYGFIVALVLLVSGMVLVIVAYAIPREPKLEPDVVSARQMEKLEQRYAWLGWHLDRCIIAGLGLLTLGGMLLSLLLMVSICKGQLYTKTFTITGRARKTYGSINLRMRPMDGEARQGLVECETKTFYAMNEKGLQCFSLHT</sequence>
<keyword evidence="4" id="KW-1185">Reference proteome</keyword>
<keyword evidence="2" id="KW-0812">Transmembrane</keyword>
<feature type="transmembrane region" description="Helical" evidence="2">
    <location>
        <begin position="142"/>
        <end position="162"/>
    </location>
</feature>
<organism evidence="3 4">
    <name type="scientific">Callorhinchus milii</name>
    <name type="common">Ghost shark</name>
    <dbReference type="NCBI Taxonomy" id="7868"/>
    <lineage>
        <taxon>Eukaryota</taxon>
        <taxon>Metazoa</taxon>
        <taxon>Chordata</taxon>
        <taxon>Craniata</taxon>
        <taxon>Vertebrata</taxon>
        <taxon>Chondrichthyes</taxon>
        <taxon>Holocephali</taxon>
        <taxon>Chimaeriformes</taxon>
        <taxon>Callorhinchidae</taxon>
        <taxon>Callorhinchus</taxon>
    </lineage>
</organism>
<evidence type="ECO:0000256" key="1">
    <source>
        <dbReference type="SAM" id="MobiDB-lite"/>
    </source>
</evidence>
<dbReference type="OMA" id="LMASICK"/>
<protein>
    <submittedName>
        <fullName evidence="3">Transmembrane protein 74B</fullName>
    </submittedName>
</protein>
<dbReference type="PANTHER" id="PTHR16125:SF4">
    <property type="entry name" value="TRANSMEMBRANE PROTEIN 74B"/>
    <property type="match status" value="1"/>
</dbReference>
<dbReference type="InterPro" id="IPR029695">
    <property type="entry name" value="TMEM74-like"/>
</dbReference>
<name>A0A4W3GP33_CALMI</name>
<reference evidence="4" key="3">
    <citation type="journal article" date="2014" name="Nature">
        <title>Elephant shark genome provides unique insights into gnathostome evolution.</title>
        <authorList>
            <consortium name="International Elephant Shark Genome Sequencing Consortium"/>
            <person name="Venkatesh B."/>
            <person name="Lee A.P."/>
            <person name="Ravi V."/>
            <person name="Maurya A.K."/>
            <person name="Lian M.M."/>
            <person name="Swann J.B."/>
            <person name="Ohta Y."/>
            <person name="Flajnik M.F."/>
            <person name="Sutoh Y."/>
            <person name="Kasahara M."/>
            <person name="Hoon S."/>
            <person name="Gangu V."/>
            <person name="Roy S.W."/>
            <person name="Irimia M."/>
            <person name="Korzh V."/>
            <person name="Kondrychyn I."/>
            <person name="Lim Z.W."/>
            <person name="Tay B.H."/>
            <person name="Tohari S."/>
            <person name="Kong K.W."/>
            <person name="Ho S."/>
            <person name="Lorente-Galdos B."/>
            <person name="Quilez J."/>
            <person name="Marques-Bonet T."/>
            <person name="Raney B.J."/>
            <person name="Ingham P.W."/>
            <person name="Tay A."/>
            <person name="Hillier L.W."/>
            <person name="Minx P."/>
            <person name="Boehm T."/>
            <person name="Wilson R.K."/>
            <person name="Brenner S."/>
            <person name="Warren W.C."/>
        </authorList>
    </citation>
    <scope>NUCLEOTIDE SEQUENCE [LARGE SCALE GENOMIC DNA]</scope>
</reference>
<dbReference type="Ensembl" id="ENSCMIT00000005098.1">
    <property type="protein sequence ID" value="ENSCMIP00000004917.1"/>
    <property type="gene ID" value="ENSCMIG00000002925.1"/>
</dbReference>
<evidence type="ECO:0000313" key="4">
    <source>
        <dbReference type="Proteomes" id="UP000314986"/>
    </source>
</evidence>
<dbReference type="Proteomes" id="UP000314986">
    <property type="component" value="Unassembled WGS sequence"/>
</dbReference>
<dbReference type="Pfam" id="PF14927">
    <property type="entry name" value="Neurensin"/>
    <property type="match status" value="1"/>
</dbReference>
<dbReference type="AlphaFoldDB" id="A0A4W3GP33"/>